<dbReference type="Gene3D" id="3.40.50.150">
    <property type="entry name" value="Vaccinia Virus protein VP39"/>
    <property type="match status" value="1"/>
</dbReference>
<dbReference type="AlphaFoldDB" id="A0A6M3L791"/>
<evidence type="ECO:0000313" key="2">
    <source>
        <dbReference type="EMBL" id="QJA90253.1"/>
    </source>
</evidence>
<dbReference type="InterPro" id="IPR029063">
    <property type="entry name" value="SAM-dependent_MTases_sf"/>
</dbReference>
<keyword evidence="2" id="KW-0489">Methyltransferase</keyword>
<name>A0A6M3L791_9ZZZZ</name>
<dbReference type="SUPFAM" id="SSF53335">
    <property type="entry name" value="S-adenosyl-L-methionine-dependent methyltransferases"/>
    <property type="match status" value="1"/>
</dbReference>
<dbReference type="EMBL" id="MT142900">
    <property type="protein sequence ID" value="QJA90253.1"/>
    <property type="molecule type" value="Genomic_DNA"/>
</dbReference>
<dbReference type="Pfam" id="PF13489">
    <property type="entry name" value="Methyltransf_23"/>
    <property type="match status" value="1"/>
</dbReference>
<accession>A0A6M3L791</accession>
<sequence>MVNMNYDRDYYERGRETGVSVYQNYCWKPELTIPIAMVMIDHLGIKRGQTVLDYGCALGYLVKALRMLGRDAWGVDISQYAIKNADAEVRQYCMLKDDPKRLSRTADFCISKDVFEHIPEDELSEVLSWIDAHELFVIITLGDENGYFCAEGNMDKTHVTCKPADWWSATFVKNGWGVKHFSYRVAGIKDAYNDVSPKAHGFFTLRRL</sequence>
<dbReference type="GO" id="GO:0032259">
    <property type="term" value="P:methylation"/>
    <property type="evidence" value="ECO:0007669"/>
    <property type="project" value="UniProtKB-KW"/>
</dbReference>
<reference evidence="2" key="1">
    <citation type="submission" date="2020-03" db="EMBL/GenBank/DDBJ databases">
        <title>The deep terrestrial virosphere.</title>
        <authorList>
            <person name="Holmfeldt K."/>
            <person name="Nilsson E."/>
            <person name="Simone D."/>
            <person name="Lopez-Fernandez M."/>
            <person name="Wu X."/>
            <person name="de Brujin I."/>
            <person name="Lundin D."/>
            <person name="Andersson A."/>
            <person name="Bertilsson S."/>
            <person name="Dopson M."/>
        </authorList>
    </citation>
    <scope>NUCLEOTIDE SEQUENCE</scope>
    <source>
        <strain evidence="2">MM415B02413</strain>
    </source>
</reference>
<organism evidence="2">
    <name type="scientific">viral metagenome</name>
    <dbReference type="NCBI Taxonomy" id="1070528"/>
    <lineage>
        <taxon>unclassified sequences</taxon>
        <taxon>metagenomes</taxon>
        <taxon>organismal metagenomes</taxon>
    </lineage>
</organism>
<dbReference type="PANTHER" id="PTHR43861">
    <property type="entry name" value="TRANS-ACONITATE 2-METHYLTRANSFERASE-RELATED"/>
    <property type="match status" value="1"/>
</dbReference>
<proteinExistence type="predicted"/>
<evidence type="ECO:0000256" key="1">
    <source>
        <dbReference type="ARBA" id="ARBA00022679"/>
    </source>
</evidence>
<protein>
    <submittedName>
        <fullName evidence="2">Putative methyltransferase</fullName>
    </submittedName>
</protein>
<keyword evidence="1 2" id="KW-0808">Transferase</keyword>
<dbReference type="PANTHER" id="PTHR43861:SF3">
    <property type="entry name" value="PUTATIVE (AFU_ORTHOLOGUE AFUA_2G14390)-RELATED"/>
    <property type="match status" value="1"/>
</dbReference>
<dbReference type="GO" id="GO:0008168">
    <property type="term" value="F:methyltransferase activity"/>
    <property type="evidence" value="ECO:0007669"/>
    <property type="project" value="UniProtKB-KW"/>
</dbReference>
<gene>
    <name evidence="2" type="ORF">MM415B02413_0011</name>
</gene>